<dbReference type="SUPFAM" id="SSF53448">
    <property type="entry name" value="Nucleotide-diphospho-sugar transferases"/>
    <property type="match status" value="1"/>
</dbReference>
<organism evidence="2 3">
    <name type="scientific">Sphaceloma murrayae</name>
    <dbReference type="NCBI Taxonomy" id="2082308"/>
    <lineage>
        <taxon>Eukaryota</taxon>
        <taxon>Fungi</taxon>
        <taxon>Dikarya</taxon>
        <taxon>Ascomycota</taxon>
        <taxon>Pezizomycotina</taxon>
        <taxon>Dothideomycetes</taxon>
        <taxon>Dothideomycetidae</taxon>
        <taxon>Myriangiales</taxon>
        <taxon>Elsinoaceae</taxon>
        <taxon>Sphaceloma</taxon>
    </lineage>
</organism>
<accession>A0A2K1QZG0</accession>
<feature type="transmembrane region" description="Helical" evidence="1">
    <location>
        <begin position="38"/>
        <end position="56"/>
    </location>
</feature>
<protein>
    <recommendedName>
        <fullName evidence="4">Glucose N-acetyltransferase 1</fullName>
    </recommendedName>
</protein>
<keyword evidence="1" id="KW-1133">Transmembrane helix</keyword>
<dbReference type="Proteomes" id="UP000243797">
    <property type="component" value="Unassembled WGS sequence"/>
</dbReference>
<evidence type="ECO:0000256" key="1">
    <source>
        <dbReference type="SAM" id="Phobius"/>
    </source>
</evidence>
<keyword evidence="3" id="KW-1185">Reference proteome</keyword>
<evidence type="ECO:0000313" key="2">
    <source>
        <dbReference type="EMBL" id="PNS20427.1"/>
    </source>
</evidence>
<name>A0A2K1QZG0_9PEZI</name>
<keyword evidence="1" id="KW-0472">Membrane</keyword>
<evidence type="ECO:0000313" key="3">
    <source>
        <dbReference type="Proteomes" id="UP000243797"/>
    </source>
</evidence>
<dbReference type="PANTHER" id="PTHR11183">
    <property type="entry name" value="GLYCOGENIN SUBFAMILY MEMBER"/>
    <property type="match status" value="1"/>
</dbReference>
<dbReference type="FunCoup" id="A0A2K1QZG0">
    <property type="interactions" value="11"/>
</dbReference>
<dbReference type="InterPro" id="IPR050587">
    <property type="entry name" value="GNT1/Glycosyltrans_8"/>
</dbReference>
<dbReference type="Gene3D" id="3.90.550.10">
    <property type="entry name" value="Spore Coat Polysaccharide Biosynthesis Protein SpsA, Chain A"/>
    <property type="match status" value="1"/>
</dbReference>
<sequence length="417" mass="49154">MAVRSSSEDRLPLYRLNAGPNWWERGARQLAFRPSNRSFVMLIFMIIIFALVNLGSHQGLVGSSTLARFRSNIGYRISHHIDRLQNDFSTETTIVEKPPSPTPWTHQDDTIDWSQFAYCQYATTIDYLCNSVMIYESLHRLNSSAQRLLLYNSLWDIDSPNVSNESYVSRLLLRARDEYNVVLKPVTIIQRDGEWTWQESFTKLMAFQQTQYKRVLSLDSDATILQPMDELFLLPSARVAAPLAYWLEEPVLSSQMILIEPSNHEFEQVMAKIEARTEKDYDMEILNYLYLNSSMKIPHRNYDLLTGEFRSKDHDRYFTDKADPRLEEVRLEDREWDPERVLSEAKYVHFSDWPVPKPWMIGELEATVEPHRPDCMEGEEREDGSREEDCRDREVWMGLYEDFRDRRKNICDALNYD</sequence>
<keyword evidence="1" id="KW-0812">Transmembrane</keyword>
<proteinExistence type="predicted"/>
<dbReference type="InParanoid" id="A0A2K1QZG0"/>
<dbReference type="OrthoDB" id="2014201at2759"/>
<dbReference type="InterPro" id="IPR029044">
    <property type="entry name" value="Nucleotide-diphossugar_trans"/>
</dbReference>
<gene>
    <name evidence="2" type="ORF">CAC42_5877</name>
</gene>
<evidence type="ECO:0008006" key="4">
    <source>
        <dbReference type="Google" id="ProtNLM"/>
    </source>
</evidence>
<dbReference type="AlphaFoldDB" id="A0A2K1QZG0"/>
<dbReference type="EMBL" id="NKHZ01000025">
    <property type="protein sequence ID" value="PNS20427.1"/>
    <property type="molecule type" value="Genomic_DNA"/>
</dbReference>
<comment type="caution">
    <text evidence="2">The sequence shown here is derived from an EMBL/GenBank/DDBJ whole genome shotgun (WGS) entry which is preliminary data.</text>
</comment>
<dbReference type="STRING" id="2082308.A0A2K1QZG0"/>
<reference evidence="2 3" key="1">
    <citation type="submission" date="2017-06" db="EMBL/GenBank/DDBJ databases">
        <title>Draft genome sequence of a variant of Elsinoe murrayae.</title>
        <authorList>
            <person name="Cheng Q."/>
        </authorList>
    </citation>
    <scope>NUCLEOTIDE SEQUENCE [LARGE SCALE GENOMIC DNA]</scope>
    <source>
        <strain evidence="2 3">CQ-2017a</strain>
    </source>
</reference>